<organism evidence="1">
    <name type="scientific">Zea mays</name>
    <name type="common">Maize</name>
    <dbReference type="NCBI Taxonomy" id="4577"/>
    <lineage>
        <taxon>Eukaryota</taxon>
        <taxon>Viridiplantae</taxon>
        <taxon>Streptophyta</taxon>
        <taxon>Embryophyta</taxon>
        <taxon>Tracheophyta</taxon>
        <taxon>Spermatophyta</taxon>
        <taxon>Magnoliopsida</taxon>
        <taxon>Liliopsida</taxon>
        <taxon>Poales</taxon>
        <taxon>Poaceae</taxon>
        <taxon>PACMAD clade</taxon>
        <taxon>Panicoideae</taxon>
        <taxon>Andropogonodae</taxon>
        <taxon>Andropogoneae</taxon>
        <taxon>Tripsacinae</taxon>
        <taxon>Zea</taxon>
    </lineage>
</organism>
<name>A0A3L6DK23_MAIZE</name>
<dbReference type="AlphaFoldDB" id="A0A3L6DK23"/>
<dbReference type="ExpressionAtlas" id="A0A3L6DK23">
    <property type="expression patterns" value="baseline"/>
</dbReference>
<dbReference type="PANTHER" id="PTHR33165">
    <property type="entry name" value="F-BOX DOMAIN CONTAINING PROTEIN-LIKE-RELATED"/>
    <property type="match status" value="1"/>
</dbReference>
<reference evidence="1" key="1">
    <citation type="journal article" date="2018" name="Nat. Genet.">
        <title>Extensive intraspecific gene order and gene structural variations between Mo17 and other maize genomes.</title>
        <authorList>
            <person name="Sun S."/>
            <person name="Zhou Y."/>
            <person name="Chen J."/>
            <person name="Shi J."/>
            <person name="Zhao H."/>
            <person name="Zhao H."/>
            <person name="Song W."/>
            <person name="Zhang M."/>
            <person name="Cui Y."/>
            <person name="Dong X."/>
            <person name="Liu H."/>
            <person name="Ma X."/>
            <person name="Jiao Y."/>
            <person name="Wang B."/>
            <person name="Wei X."/>
            <person name="Stein J.C."/>
            <person name="Glaubitz J.C."/>
            <person name="Lu F."/>
            <person name="Yu G."/>
            <person name="Liang C."/>
            <person name="Fengler K."/>
            <person name="Li B."/>
            <person name="Rafalski A."/>
            <person name="Schnable P.S."/>
            <person name="Ware D.H."/>
            <person name="Buckler E.S."/>
            <person name="Lai J."/>
        </authorList>
    </citation>
    <scope>NUCLEOTIDE SEQUENCE [LARGE SCALE GENOMIC DNA]</scope>
    <source>
        <tissue evidence="1">Seedling</tissue>
    </source>
</reference>
<dbReference type="PANTHER" id="PTHR33165:SF86">
    <property type="entry name" value="EXPRESSED PROTEIN"/>
    <property type="match status" value="1"/>
</dbReference>
<evidence type="ECO:0008006" key="2">
    <source>
        <dbReference type="Google" id="ProtNLM"/>
    </source>
</evidence>
<protein>
    <recommendedName>
        <fullName evidence="2">F-box domain-containing protein</fullName>
    </recommendedName>
</protein>
<gene>
    <name evidence="1" type="ORF">Zm00014a_015579</name>
</gene>
<dbReference type="EMBL" id="NCVQ01000009">
    <property type="protein sequence ID" value="PWZ08950.1"/>
    <property type="molecule type" value="Genomic_DNA"/>
</dbReference>
<sequence>MADWSSLPVDLVNRIADRILSTDDIDYYMVLRVVCSGWRSSTADLKSSPLDPRFRPRQWAMLDEVYQSDTRLFVNVSTGRFVRKDLSLLCMCDVVTGAGGGLVVLAGRTAPYAARVLNPFTGAMISFDAPVPCCLYEPAAHVIGSLPTLVLTSNAFGVVYWADPDSKSFMQNNDGHFSHPLVRLPFDSRVYAGAREGVPLESFSCS</sequence>
<accession>A0A3L6DK23</accession>
<dbReference type="Proteomes" id="UP000251960">
    <property type="component" value="Chromosome 8"/>
</dbReference>
<proteinExistence type="predicted"/>
<evidence type="ECO:0000313" key="1">
    <source>
        <dbReference type="EMBL" id="PWZ08950.1"/>
    </source>
</evidence>
<comment type="caution">
    <text evidence="1">The sequence shown here is derived from an EMBL/GenBank/DDBJ whole genome shotgun (WGS) entry which is preliminary data.</text>
</comment>